<evidence type="ECO:0000256" key="1">
    <source>
        <dbReference type="SAM" id="Phobius"/>
    </source>
</evidence>
<dbReference type="EMBL" id="JAFBCF010000001">
    <property type="protein sequence ID" value="MBM7797649.1"/>
    <property type="molecule type" value="Genomic_DNA"/>
</dbReference>
<keyword evidence="3" id="KW-1185">Reference proteome</keyword>
<accession>A0ABS2RF80</accession>
<evidence type="ECO:0000313" key="2">
    <source>
        <dbReference type="EMBL" id="MBM7797649.1"/>
    </source>
</evidence>
<keyword evidence="1" id="KW-1133">Transmembrane helix</keyword>
<evidence type="ECO:0008006" key="4">
    <source>
        <dbReference type="Google" id="ProtNLM"/>
    </source>
</evidence>
<proteinExistence type="predicted"/>
<sequence length="113" mass="12301">MSEHPSRPAHPGDNDQVADIEADLARSRQELGDTVEALAAKLDVKEQARRKAADLKTAGVDKIHRAQHKVTETQQRIQSSDIAAKTRSRTALYAGITAAAVAGVVLLIIQRRR</sequence>
<name>A0ABS2RF80_9ACTN</name>
<dbReference type="Proteomes" id="UP000704762">
    <property type="component" value="Unassembled WGS sequence"/>
</dbReference>
<dbReference type="InterPro" id="IPR022062">
    <property type="entry name" value="DUF3618"/>
</dbReference>
<gene>
    <name evidence="2" type="ORF">JOE57_000570</name>
</gene>
<reference evidence="2 3" key="1">
    <citation type="submission" date="2021-01" db="EMBL/GenBank/DDBJ databases">
        <title>Sequencing the genomes of 1000 actinobacteria strains.</title>
        <authorList>
            <person name="Klenk H.-P."/>
        </authorList>
    </citation>
    <scope>NUCLEOTIDE SEQUENCE [LARGE SCALE GENOMIC DNA]</scope>
    <source>
        <strain evidence="2 3">DSM 18662</strain>
    </source>
</reference>
<protein>
    <recommendedName>
        <fullName evidence="4">DUF3618 domain-containing protein</fullName>
    </recommendedName>
</protein>
<comment type="caution">
    <text evidence="2">The sequence shown here is derived from an EMBL/GenBank/DDBJ whole genome shotgun (WGS) entry which is preliminary data.</text>
</comment>
<dbReference type="Pfam" id="PF12277">
    <property type="entry name" value="DUF3618"/>
    <property type="match status" value="1"/>
</dbReference>
<keyword evidence="1" id="KW-0812">Transmembrane</keyword>
<dbReference type="RefSeq" id="WP_204916302.1">
    <property type="nucleotide sequence ID" value="NZ_BAAAQP010000011.1"/>
</dbReference>
<keyword evidence="1" id="KW-0472">Membrane</keyword>
<feature type="transmembrane region" description="Helical" evidence="1">
    <location>
        <begin position="90"/>
        <end position="109"/>
    </location>
</feature>
<organism evidence="2 3">
    <name type="scientific">Microlunatus panaciterrae</name>
    <dbReference type="NCBI Taxonomy" id="400768"/>
    <lineage>
        <taxon>Bacteria</taxon>
        <taxon>Bacillati</taxon>
        <taxon>Actinomycetota</taxon>
        <taxon>Actinomycetes</taxon>
        <taxon>Propionibacteriales</taxon>
        <taxon>Propionibacteriaceae</taxon>
        <taxon>Microlunatus</taxon>
    </lineage>
</organism>
<evidence type="ECO:0000313" key="3">
    <source>
        <dbReference type="Proteomes" id="UP000704762"/>
    </source>
</evidence>